<feature type="transmembrane region" description="Helical" evidence="7">
    <location>
        <begin position="143"/>
        <end position="163"/>
    </location>
</feature>
<evidence type="ECO:0000256" key="1">
    <source>
        <dbReference type="ARBA" id="ARBA00004651"/>
    </source>
</evidence>
<dbReference type="Proteomes" id="UP000033977">
    <property type="component" value="Unassembled WGS sequence"/>
</dbReference>
<dbReference type="EMBL" id="LCIN01000007">
    <property type="protein sequence ID" value="KKT57178.1"/>
    <property type="molecule type" value="Genomic_DNA"/>
</dbReference>
<dbReference type="InterPro" id="IPR032816">
    <property type="entry name" value="VTT_dom"/>
</dbReference>
<evidence type="ECO:0000256" key="3">
    <source>
        <dbReference type="ARBA" id="ARBA00022475"/>
    </source>
</evidence>
<evidence type="ECO:0000313" key="10">
    <source>
        <dbReference type="Proteomes" id="UP000033977"/>
    </source>
</evidence>
<reference evidence="9 10" key="1">
    <citation type="journal article" date="2015" name="Nature">
        <title>rRNA introns, odd ribosomes, and small enigmatic genomes across a large radiation of phyla.</title>
        <authorList>
            <person name="Brown C.T."/>
            <person name="Hug L.A."/>
            <person name="Thomas B.C."/>
            <person name="Sharon I."/>
            <person name="Castelle C.J."/>
            <person name="Singh A."/>
            <person name="Wilkins M.J."/>
            <person name="Williams K.H."/>
            <person name="Banfield J.F."/>
        </authorList>
    </citation>
    <scope>NUCLEOTIDE SEQUENCE [LARGE SCALE GENOMIC DNA]</scope>
</reference>
<organism evidence="9 10">
    <name type="scientific">Candidatus Giovannonibacteria bacterium GW2011_GWB1_44_23</name>
    <dbReference type="NCBI Taxonomy" id="1618652"/>
    <lineage>
        <taxon>Bacteria</taxon>
        <taxon>Candidatus Giovannoniibacteriota</taxon>
    </lineage>
</organism>
<dbReference type="GO" id="GO:0005886">
    <property type="term" value="C:plasma membrane"/>
    <property type="evidence" value="ECO:0007669"/>
    <property type="project" value="UniProtKB-SubCell"/>
</dbReference>
<name>A0A0G1IEE3_9BACT</name>
<accession>A0A0G1IEE3</accession>
<dbReference type="InterPro" id="IPR032818">
    <property type="entry name" value="DedA-like"/>
</dbReference>
<dbReference type="PATRIC" id="fig|1618652.3.peg.532"/>
<comment type="caution">
    <text evidence="9">The sequence shown here is derived from an EMBL/GenBank/DDBJ whole genome shotgun (WGS) entry which is preliminary data.</text>
</comment>
<evidence type="ECO:0000256" key="7">
    <source>
        <dbReference type="RuleBase" id="RU367016"/>
    </source>
</evidence>
<keyword evidence="6 7" id="KW-0472">Membrane</keyword>
<evidence type="ECO:0000256" key="4">
    <source>
        <dbReference type="ARBA" id="ARBA00022692"/>
    </source>
</evidence>
<dbReference type="PANTHER" id="PTHR30353:SF0">
    <property type="entry name" value="TRANSMEMBRANE PROTEIN"/>
    <property type="match status" value="1"/>
</dbReference>
<proteinExistence type="inferred from homology"/>
<keyword evidence="4 7" id="KW-0812">Transmembrane</keyword>
<feature type="transmembrane region" description="Helical" evidence="7">
    <location>
        <begin position="12"/>
        <end position="38"/>
    </location>
</feature>
<evidence type="ECO:0000256" key="6">
    <source>
        <dbReference type="ARBA" id="ARBA00023136"/>
    </source>
</evidence>
<sequence length="208" mass="23052">MIDFLTGPDLVAIIKSVGYIGLFAIIFAESGLFIGFFLPGDSLLFTAGFLASQGFLNIWILAPLTFLAAIFGDNFGYAFGKKVGPAIFSREDSLIFHKDHLKRAKVFYEKYGAKTLVLARFLPVVRTFAPILAGVGQMHYRTFFFYNVIGAALWALGMTWLGYFLGATIPGIDKYLIPIILAIIVISALPTLIHIIKNREYIIKRGKS</sequence>
<feature type="domain" description="VTT" evidence="8">
    <location>
        <begin position="38"/>
        <end position="163"/>
    </location>
</feature>
<evidence type="ECO:0000259" key="8">
    <source>
        <dbReference type="Pfam" id="PF09335"/>
    </source>
</evidence>
<protein>
    <recommendedName>
        <fullName evidence="8">VTT domain-containing protein</fullName>
    </recommendedName>
</protein>
<dbReference type="Pfam" id="PF09335">
    <property type="entry name" value="VTT_dom"/>
    <property type="match status" value="1"/>
</dbReference>
<keyword evidence="3 7" id="KW-1003">Cell membrane</keyword>
<evidence type="ECO:0000256" key="5">
    <source>
        <dbReference type="ARBA" id="ARBA00022989"/>
    </source>
</evidence>
<comment type="similarity">
    <text evidence="2 7">Belongs to the DedA family.</text>
</comment>
<gene>
    <name evidence="9" type="ORF">UW49_C0007G0058</name>
</gene>
<dbReference type="PANTHER" id="PTHR30353">
    <property type="entry name" value="INNER MEMBRANE PROTEIN DEDA-RELATED"/>
    <property type="match status" value="1"/>
</dbReference>
<comment type="subcellular location">
    <subcellularLocation>
        <location evidence="1 7">Cell membrane</location>
        <topology evidence="1 7">Multi-pass membrane protein</topology>
    </subcellularLocation>
</comment>
<evidence type="ECO:0000256" key="2">
    <source>
        <dbReference type="ARBA" id="ARBA00010792"/>
    </source>
</evidence>
<feature type="transmembrane region" description="Helical" evidence="7">
    <location>
        <begin position="175"/>
        <end position="196"/>
    </location>
</feature>
<feature type="transmembrane region" description="Helical" evidence="7">
    <location>
        <begin position="58"/>
        <end position="80"/>
    </location>
</feature>
<evidence type="ECO:0000313" key="9">
    <source>
        <dbReference type="EMBL" id="KKT57178.1"/>
    </source>
</evidence>
<dbReference type="AlphaFoldDB" id="A0A0G1IEE3"/>
<keyword evidence="5 7" id="KW-1133">Transmembrane helix</keyword>